<dbReference type="KEGG" id="kaf:KAFR_0E00920"/>
<dbReference type="PROSITE" id="PS00674">
    <property type="entry name" value="AAA"/>
    <property type="match status" value="1"/>
</dbReference>
<dbReference type="FunFam" id="3.40.50.300:FF:000093">
    <property type="entry name" value="Fidgetin-like 1"/>
    <property type="match status" value="1"/>
</dbReference>
<dbReference type="STRING" id="1071382.H2AV46"/>
<keyword evidence="2" id="KW-0547">Nucleotide-binding</keyword>
<dbReference type="GeneID" id="13882746"/>
<sequence>MKIMTNDKFIIPLHFTLSQALELLYSIGNNQYENLKNGLEMCRTSQDYRRLPKLFKALDDLLLYVNNGLKKVSKKFDLKNGLKGLMEEEPKYRHMIEDFQLLGHDVRILRRESYELVNYAPEDERKKLLDSSSFASMNSKSGSSSLLKSQISQIWKKNSTRGKESNNAWDEDEYIIQEAKRIRRNRKLLEQKKAEEDEQKRMEQKRCEEALEEQRQKLLELEIKQQVDSQVTEKLEDEKEKGRQMKLETEKKLIKLEAQIAKEELKSRKKEERQKLALLEKEEKLQELGAKMKMGHDIQIQNGKHHEVIEPKKTIKIKSSNKESSLLQKNLTNESNIEKVKEPRITVPLPPSSSDLRQSNIGSAAQNAWRTFNSELSQKRPTGPSSTTKVKGVATNPHTKKVSSDALKDKYEYTKPVIRKTNVRTAQKSETSSRFRKSLDAPHKDTRSSKGINFHEGPRKMNNDSSKSRSLPTSPVLTQSSIPCNDGSAFTNRSIDQLNPVPGADAAACEQILNEIMVTDEKIYWEDIAGLTNAKNSLKEAVVYPFLRPDLFKGLREPIRGMLLFGPPGTGKTMIAKAVATESKSTFFCISASSLLSKYLGESEKSVRALFYVAKKMAPSIIFIDEIDSLLGNRSDGENEASRRVKTELLIQWSSLSSATTQESHGYDTRVLLLAATNLPWTIDEAARRRFSRRLYIPLPDFETRQYHLTKLLSKQKHSLTESEIIEVATLTAGYSGSDITALAKEAVMEPIRDLGEKLIDIDLNNIRGVTILDFKNAMKTVKKSVSVDSLAHYEKWALEYGSVGS</sequence>
<feature type="compositionally biased region" description="Basic and acidic residues" evidence="5">
    <location>
        <begin position="431"/>
        <end position="448"/>
    </location>
</feature>
<evidence type="ECO:0000259" key="6">
    <source>
        <dbReference type="SMART" id="SM00382"/>
    </source>
</evidence>
<dbReference type="InterPro" id="IPR041569">
    <property type="entry name" value="AAA_lid_3"/>
</dbReference>
<dbReference type="InterPro" id="IPR003960">
    <property type="entry name" value="ATPase_AAA_CS"/>
</dbReference>
<dbReference type="OrthoDB" id="10251136at2759"/>
<dbReference type="InterPro" id="IPR003593">
    <property type="entry name" value="AAA+_ATPase"/>
</dbReference>
<dbReference type="InterPro" id="IPR027417">
    <property type="entry name" value="P-loop_NTPase"/>
</dbReference>
<dbReference type="eggNOG" id="KOG0740">
    <property type="taxonomic scope" value="Eukaryota"/>
</dbReference>
<reference evidence="7 8" key="1">
    <citation type="journal article" date="2011" name="Proc. Natl. Acad. Sci. U.S.A.">
        <title>Evolutionary erosion of yeast sex chromosomes by mating-type switching accidents.</title>
        <authorList>
            <person name="Gordon J.L."/>
            <person name="Armisen D."/>
            <person name="Proux-Wera E."/>
            <person name="Oheigeartaigh S.S."/>
            <person name="Byrne K.P."/>
            <person name="Wolfe K.H."/>
        </authorList>
    </citation>
    <scope>NUCLEOTIDE SEQUENCE [LARGE SCALE GENOMIC DNA]</scope>
    <source>
        <strain evidence="8">ATCC 22294 / BCRC 22015 / CBS 2517 / CECT 1963 / NBRC 1671 / NRRL Y-8276</strain>
    </source>
</reference>
<feature type="compositionally biased region" description="Polar residues" evidence="5">
    <location>
        <begin position="463"/>
        <end position="485"/>
    </location>
</feature>
<feature type="compositionally biased region" description="Polar residues" evidence="5">
    <location>
        <begin position="374"/>
        <end position="389"/>
    </location>
</feature>
<evidence type="ECO:0000256" key="3">
    <source>
        <dbReference type="ARBA" id="ARBA00022840"/>
    </source>
</evidence>
<gene>
    <name evidence="7" type="primary">KAFR0E00920</name>
    <name evidence="7" type="ORF">KAFR_0E00920</name>
</gene>
<dbReference type="HOGENOM" id="CLU_000688_15_3_1"/>
<evidence type="ECO:0000256" key="4">
    <source>
        <dbReference type="SAM" id="Coils"/>
    </source>
</evidence>
<dbReference type="Pfam" id="PF17862">
    <property type="entry name" value="AAA_lid_3"/>
    <property type="match status" value="1"/>
</dbReference>
<dbReference type="RefSeq" id="XP_003957381.1">
    <property type="nucleotide sequence ID" value="XM_003957332.1"/>
</dbReference>
<dbReference type="Proteomes" id="UP000005220">
    <property type="component" value="Chromosome 5"/>
</dbReference>
<dbReference type="GO" id="GO:0045727">
    <property type="term" value="P:positive regulation of translation"/>
    <property type="evidence" value="ECO:0007669"/>
    <property type="project" value="EnsemblFungi"/>
</dbReference>
<dbReference type="FunFam" id="1.10.8.60:FF:000022">
    <property type="entry name" value="Fidgetin like 1"/>
    <property type="match status" value="1"/>
</dbReference>
<keyword evidence="3" id="KW-0067">ATP-binding</keyword>
<evidence type="ECO:0000256" key="2">
    <source>
        <dbReference type="ARBA" id="ARBA00022741"/>
    </source>
</evidence>
<dbReference type="SUPFAM" id="SSF52540">
    <property type="entry name" value="P-loop containing nucleoside triphosphate hydrolases"/>
    <property type="match status" value="1"/>
</dbReference>
<dbReference type="AlphaFoldDB" id="H2AV46"/>
<dbReference type="Gene3D" id="3.40.50.300">
    <property type="entry name" value="P-loop containing nucleotide triphosphate hydrolases"/>
    <property type="match status" value="1"/>
</dbReference>
<evidence type="ECO:0000313" key="8">
    <source>
        <dbReference type="Proteomes" id="UP000005220"/>
    </source>
</evidence>
<dbReference type="GO" id="GO:0005938">
    <property type="term" value="C:cell cortex"/>
    <property type="evidence" value="ECO:0007669"/>
    <property type="project" value="EnsemblFungi"/>
</dbReference>
<dbReference type="PANTHER" id="PTHR23074">
    <property type="entry name" value="AAA DOMAIN-CONTAINING"/>
    <property type="match status" value="1"/>
</dbReference>
<feature type="region of interest" description="Disordered" evidence="5">
    <location>
        <begin position="418"/>
        <end position="485"/>
    </location>
</feature>
<protein>
    <recommendedName>
        <fullName evidence="6">AAA+ ATPase domain-containing protein</fullName>
    </recommendedName>
</protein>
<evidence type="ECO:0000256" key="5">
    <source>
        <dbReference type="SAM" id="MobiDB-lite"/>
    </source>
</evidence>
<feature type="domain" description="AAA+ ATPase" evidence="6">
    <location>
        <begin position="558"/>
        <end position="701"/>
    </location>
</feature>
<dbReference type="GO" id="GO:0005524">
    <property type="term" value="F:ATP binding"/>
    <property type="evidence" value="ECO:0007669"/>
    <property type="project" value="UniProtKB-KW"/>
</dbReference>
<organism evidence="7 8">
    <name type="scientific">Kazachstania africana (strain ATCC 22294 / BCRC 22015 / CBS 2517 / CECT 1963 / NBRC 1671 / NRRL Y-8276)</name>
    <name type="common">Yeast</name>
    <name type="synonym">Kluyveromyces africanus</name>
    <dbReference type="NCBI Taxonomy" id="1071382"/>
    <lineage>
        <taxon>Eukaryota</taxon>
        <taxon>Fungi</taxon>
        <taxon>Dikarya</taxon>
        <taxon>Ascomycota</taxon>
        <taxon>Saccharomycotina</taxon>
        <taxon>Saccharomycetes</taxon>
        <taxon>Saccharomycetales</taxon>
        <taxon>Saccharomycetaceae</taxon>
        <taxon>Kazachstania</taxon>
    </lineage>
</organism>
<dbReference type="InterPro" id="IPR003959">
    <property type="entry name" value="ATPase_AAA_core"/>
</dbReference>
<dbReference type="PANTHER" id="PTHR23074:SF81">
    <property type="entry name" value="26S PROTEASOME SUBUNIT YTA6-RELATED"/>
    <property type="match status" value="1"/>
</dbReference>
<proteinExistence type="inferred from homology"/>
<dbReference type="InterPro" id="IPR050304">
    <property type="entry name" value="MT-severing_AAA_ATPase"/>
</dbReference>
<dbReference type="FunCoup" id="H2AV46">
    <property type="interactions" value="59"/>
</dbReference>
<keyword evidence="4" id="KW-0175">Coiled coil</keyword>
<accession>H2AV46</accession>
<comment type="similarity">
    <text evidence="1">Belongs to the AAA ATPase family.</text>
</comment>
<name>H2AV46_KAZAF</name>
<dbReference type="SMART" id="SM00382">
    <property type="entry name" value="AAA"/>
    <property type="match status" value="1"/>
</dbReference>
<dbReference type="InParanoid" id="H2AV46"/>
<feature type="region of interest" description="Disordered" evidence="5">
    <location>
        <begin position="374"/>
        <end position="405"/>
    </location>
</feature>
<dbReference type="Pfam" id="PF00004">
    <property type="entry name" value="AAA"/>
    <property type="match status" value="1"/>
</dbReference>
<dbReference type="Gene3D" id="1.10.8.60">
    <property type="match status" value="1"/>
</dbReference>
<keyword evidence="8" id="KW-1185">Reference proteome</keyword>
<evidence type="ECO:0000313" key="7">
    <source>
        <dbReference type="EMBL" id="CCF58246.1"/>
    </source>
</evidence>
<feature type="coiled-coil region" evidence="4">
    <location>
        <begin position="179"/>
        <end position="288"/>
    </location>
</feature>
<dbReference type="CDD" id="cd19509">
    <property type="entry name" value="RecA-like_VPS4-like"/>
    <property type="match status" value="1"/>
</dbReference>
<dbReference type="GO" id="GO:0016887">
    <property type="term" value="F:ATP hydrolysis activity"/>
    <property type="evidence" value="ECO:0007669"/>
    <property type="project" value="InterPro"/>
</dbReference>
<dbReference type="EMBL" id="HE650825">
    <property type="protein sequence ID" value="CCF58246.1"/>
    <property type="molecule type" value="Genomic_DNA"/>
</dbReference>
<evidence type="ECO:0000256" key="1">
    <source>
        <dbReference type="ARBA" id="ARBA00006914"/>
    </source>
</evidence>